<dbReference type="InterPro" id="IPR017900">
    <property type="entry name" value="4Fe4S_Fe_S_CS"/>
</dbReference>
<proteinExistence type="predicted"/>
<dbReference type="PROSITE" id="PS51379">
    <property type="entry name" value="4FE4S_FER_2"/>
    <property type="match status" value="2"/>
</dbReference>
<dbReference type="Pfam" id="PF12838">
    <property type="entry name" value="Fer4_7"/>
    <property type="match status" value="1"/>
</dbReference>
<evidence type="ECO:0000256" key="2">
    <source>
        <dbReference type="ARBA" id="ARBA00023004"/>
    </source>
</evidence>
<evidence type="ECO:0000256" key="3">
    <source>
        <dbReference type="ARBA" id="ARBA00023014"/>
    </source>
</evidence>
<keyword evidence="6" id="KW-1185">Reference proteome</keyword>
<feature type="domain" description="4Fe-4S ferredoxin-type" evidence="4">
    <location>
        <begin position="321"/>
        <end position="350"/>
    </location>
</feature>
<dbReference type="EMBL" id="AP025591">
    <property type="protein sequence ID" value="BDG04756.1"/>
    <property type="molecule type" value="Genomic_DNA"/>
</dbReference>
<reference evidence="6" key="1">
    <citation type="journal article" date="2022" name="Int. J. Syst. Evol. Microbiol.">
        <title>Anaeromyxobacter oryzae sp. nov., Anaeromyxobacter diazotrophicus sp. nov. and Anaeromyxobacter paludicola sp. nov., isolated from paddy soils.</title>
        <authorList>
            <person name="Itoh H."/>
            <person name="Xu Z."/>
            <person name="Mise K."/>
            <person name="Masuda Y."/>
            <person name="Ushijima N."/>
            <person name="Hayakawa C."/>
            <person name="Shiratori Y."/>
            <person name="Senoo K."/>
        </authorList>
    </citation>
    <scope>NUCLEOTIDE SEQUENCE [LARGE SCALE GENOMIC DNA]</scope>
    <source>
        <strain evidence="6">Red232</strain>
    </source>
</reference>
<dbReference type="PROSITE" id="PS00198">
    <property type="entry name" value="4FE4S_FER_1"/>
    <property type="match status" value="1"/>
</dbReference>
<sequence>MAHRTSPSVYDRLTERLNRCSQGAPPSESLFQILKILFSERDAALVSVLPLKPFDAAKAASIWKTSETEARQALDQLASRALLVDVETEDGTEYVLPPPMAGFFEFSMMRVREDVDQKALAELFYQYLNVEEDFVRALFVGGETQLGRTFVHEPALSEENALHVLDFERASEVIRTATHRGVGLCYCRHKMAHLGRACDAPQDICMTFNTSAGSLIRHGHAREVDVVEGLELLHQAHERNLVQFGENVREGVNFICNCCGCCCEAMIAARRFAAAHPVHTTHFLPVVDAEACSGCERCVRVCPVEAMSAVSANDPRRPRRTVARLDEARCLGCGVCVRTCREKALSLRERGPRRLTPMDGAHRAVLMALERGKLQDLLFDNRLLWSHRALAAFFGAILKLPPARRLLATEQVRSRYLEALVRRFA</sequence>
<protein>
    <submittedName>
        <fullName evidence="5">(Fe-S)-binding protein</fullName>
    </submittedName>
</protein>
<evidence type="ECO:0000313" key="5">
    <source>
        <dbReference type="EMBL" id="BDG04756.1"/>
    </source>
</evidence>
<feature type="domain" description="4Fe-4S ferredoxin-type" evidence="4">
    <location>
        <begin position="283"/>
        <end position="312"/>
    </location>
</feature>
<dbReference type="Gene3D" id="3.30.70.3270">
    <property type="match status" value="1"/>
</dbReference>
<evidence type="ECO:0000313" key="6">
    <source>
        <dbReference type="Proteomes" id="UP001162891"/>
    </source>
</evidence>
<dbReference type="InterPro" id="IPR017896">
    <property type="entry name" value="4Fe4S_Fe-S-bd"/>
</dbReference>
<name>A0ABM7WZ43_9BACT</name>
<gene>
    <name evidence="5" type="ORF">AMOR_37520</name>
</gene>
<keyword evidence="2" id="KW-0408">Iron</keyword>
<dbReference type="SUPFAM" id="SSF54862">
    <property type="entry name" value="4Fe-4S ferredoxins"/>
    <property type="match status" value="1"/>
</dbReference>
<evidence type="ECO:0000256" key="1">
    <source>
        <dbReference type="ARBA" id="ARBA00022723"/>
    </source>
</evidence>
<dbReference type="Proteomes" id="UP001162891">
    <property type="component" value="Chromosome"/>
</dbReference>
<evidence type="ECO:0000259" key="4">
    <source>
        <dbReference type="PROSITE" id="PS51379"/>
    </source>
</evidence>
<accession>A0ABM7WZ43</accession>
<keyword evidence="3" id="KW-0411">Iron-sulfur</keyword>
<dbReference type="RefSeq" id="WP_248353229.1">
    <property type="nucleotide sequence ID" value="NZ_AP025591.1"/>
</dbReference>
<dbReference type="SUPFAM" id="SSF46548">
    <property type="entry name" value="alpha-helical ferredoxin"/>
    <property type="match status" value="1"/>
</dbReference>
<keyword evidence="1" id="KW-0479">Metal-binding</keyword>
<organism evidence="5 6">
    <name type="scientific">Anaeromyxobacter oryzae</name>
    <dbReference type="NCBI Taxonomy" id="2918170"/>
    <lineage>
        <taxon>Bacteria</taxon>
        <taxon>Pseudomonadati</taxon>
        <taxon>Myxococcota</taxon>
        <taxon>Myxococcia</taxon>
        <taxon>Myxococcales</taxon>
        <taxon>Cystobacterineae</taxon>
        <taxon>Anaeromyxobacteraceae</taxon>
        <taxon>Anaeromyxobacter</taxon>
    </lineage>
</organism>